<dbReference type="EMBL" id="CADCTR010002516">
    <property type="protein sequence ID" value="CAA9357755.1"/>
    <property type="molecule type" value="Genomic_DNA"/>
</dbReference>
<dbReference type="Gene3D" id="3.30.450.40">
    <property type="match status" value="1"/>
</dbReference>
<feature type="non-terminal residue" evidence="1">
    <location>
        <position position="1"/>
    </location>
</feature>
<evidence type="ECO:0000313" key="1">
    <source>
        <dbReference type="EMBL" id="CAA9357755.1"/>
    </source>
</evidence>
<reference evidence="1" key="1">
    <citation type="submission" date="2020-02" db="EMBL/GenBank/DDBJ databases">
        <authorList>
            <person name="Meier V. D."/>
        </authorList>
    </citation>
    <scope>NUCLEOTIDE SEQUENCE</scope>
    <source>
        <strain evidence="1">AVDCRST_MAG93</strain>
    </source>
</reference>
<proteinExistence type="predicted"/>
<sequence>AEGLVYDEASFHASAASLQGGAAEELMEGLSNHTVLFVGTSMTDPNVRRLQYLWSVLSNEAVDRHHAIILRRDPNRLEALIDMGIDQGTAERILDVFDDMETSFWQQRNVDVIWTHEYGQSSLVLNEILQSVQQGSPFDTARQLRLESYSQTEDRLRPTDPELQATITNFLAGRVDRLRRQYSRLGGPRERWSIGIFVADHQEREAVLWFSSEASARSESESNLDRLRLSFGDNPQGVVGQALHYGTVAVANAGTSETFNSNFLREQAERPDVQRWRSVLAVPIEHPEANFLIGAICLNSSRPDRALDSLDSDKLQAVIQDLQSIFLAVVAEAE</sequence>
<protein>
    <submittedName>
        <fullName evidence="1">Uncharacterized protein</fullName>
    </submittedName>
</protein>
<organism evidence="1">
    <name type="scientific">uncultured Chloroflexia bacterium</name>
    <dbReference type="NCBI Taxonomy" id="1672391"/>
    <lineage>
        <taxon>Bacteria</taxon>
        <taxon>Bacillati</taxon>
        <taxon>Chloroflexota</taxon>
        <taxon>Chloroflexia</taxon>
        <taxon>environmental samples</taxon>
    </lineage>
</organism>
<gene>
    <name evidence="1" type="ORF">AVDCRST_MAG93-7458</name>
</gene>
<dbReference type="InterPro" id="IPR029016">
    <property type="entry name" value="GAF-like_dom_sf"/>
</dbReference>
<accession>A0A6J4ME83</accession>
<name>A0A6J4ME83_9CHLR</name>
<dbReference type="AlphaFoldDB" id="A0A6J4ME83"/>